<feature type="compositionally biased region" description="Basic and acidic residues" evidence="1">
    <location>
        <begin position="213"/>
        <end position="241"/>
    </location>
</feature>
<dbReference type="Proteomes" id="UP000271889">
    <property type="component" value="Unassembled WGS sequence"/>
</dbReference>
<feature type="region of interest" description="Disordered" evidence="1">
    <location>
        <begin position="192"/>
        <end position="256"/>
    </location>
</feature>
<dbReference type="AlphaFoldDB" id="A0A3P7QQ00"/>
<organism evidence="2 3">
    <name type="scientific">Cylicostephanus goldi</name>
    <name type="common">Nematode worm</name>
    <dbReference type="NCBI Taxonomy" id="71465"/>
    <lineage>
        <taxon>Eukaryota</taxon>
        <taxon>Metazoa</taxon>
        <taxon>Ecdysozoa</taxon>
        <taxon>Nematoda</taxon>
        <taxon>Chromadorea</taxon>
        <taxon>Rhabditida</taxon>
        <taxon>Rhabditina</taxon>
        <taxon>Rhabditomorpha</taxon>
        <taxon>Strongyloidea</taxon>
        <taxon>Strongylidae</taxon>
        <taxon>Cylicostephanus</taxon>
    </lineage>
</organism>
<evidence type="ECO:0000313" key="3">
    <source>
        <dbReference type="Proteomes" id="UP000271889"/>
    </source>
</evidence>
<evidence type="ECO:0000313" key="2">
    <source>
        <dbReference type="EMBL" id="VDN33126.1"/>
    </source>
</evidence>
<accession>A0A3P7QQ00</accession>
<keyword evidence="3" id="KW-1185">Reference proteome</keyword>
<dbReference type="EMBL" id="UYRV01122190">
    <property type="protein sequence ID" value="VDN33126.1"/>
    <property type="molecule type" value="Genomic_DNA"/>
</dbReference>
<gene>
    <name evidence="2" type="ORF">CGOC_LOCUS12304</name>
</gene>
<name>A0A3P7QQ00_CYLGO</name>
<reference evidence="2 3" key="1">
    <citation type="submission" date="2018-11" db="EMBL/GenBank/DDBJ databases">
        <authorList>
            <consortium name="Pathogen Informatics"/>
        </authorList>
    </citation>
    <scope>NUCLEOTIDE SEQUENCE [LARGE SCALE GENOMIC DNA]</scope>
</reference>
<protein>
    <submittedName>
        <fullName evidence="2">Uncharacterized protein</fullName>
    </submittedName>
</protein>
<proteinExistence type="predicted"/>
<evidence type="ECO:0000256" key="1">
    <source>
        <dbReference type="SAM" id="MobiDB-lite"/>
    </source>
</evidence>
<sequence>MINRLATSDYNWDERRDRQPILQRYQKPKLYQDIPNSAPFLMSDVARVRRRLAEIAHQMSIMRETRLNLTTEDYLRTRADLETFNTEEEDTMLAIRNRLSDISLTTFEPLATPTAEQMATMKGRNRTNNHLILFNVGETRIIELFTLQTGLYDLKAGRVLPSTMETTTTSQLLPISSQATTAPLPVVAEKKQEEAKNIVEPTAAESKTQAQLADRRPVTSEDKSERKQESAAKIGESHDLSENYSQSDAKTHCKKK</sequence>
<dbReference type="OrthoDB" id="5799120at2759"/>